<evidence type="ECO:0000256" key="6">
    <source>
        <dbReference type="SAM" id="MobiDB-lite"/>
    </source>
</evidence>
<dbReference type="AlphaFoldDB" id="A0A927C1Q8"/>
<dbReference type="Proteomes" id="UP000610558">
    <property type="component" value="Unassembled WGS sequence"/>
</dbReference>
<sequence>MVIQFPPREQRSARQQQLADLYAFSEEILTLGEQGEWKQALATQRIRRENMDAFFSTPTSLEDSGLVRQVIEAILELDRKVSTMLYHQRSELVEEREQQRHNGRQLGEYVRHS</sequence>
<dbReference type="RefSeq" id="WP_190763245.1">
    <property type="nucleotide sequence ID" value="NZ_JACXLD010000002.1"/>
</dbReference>
<keyword evidence="2" id="KW-0963">Cytoplasm</keyword>
<protein>
    <recommendedName>
        <fullName evidence="5">Flagellar protein FliT</fullName>
    </recommendedName>
</protein>
<accession>A0A927C1Q8</accession>
<evidence type="ECO:0000256" key="1">
    <source>
        <dbReference type="ARBA" id="ARBA00004514"/>
    </source>
</evidence>
<evidence type="ECO:0000256" key="2">
    <source>
        <dbReference type="ARBA" id="ARBA00022490"/>
    </source>
</evidence>
<evidence type="ECO:0000256" key="3">
    <source>
        <dbReference type="ARBA" id="ARBA00022795"/>
    </source>
</evidence>
<keyword evidence="4" id="KW-0143">Chaperone</keyword>
<evidence type="ECO:0000313" key="8">
    <source>
        <dbReference type="Proteomes" id="UP000610558"/>
    </source>
</evidence>
<reference evidence="7" key="1">
    <citation type="submission" date="2020-09" db="EMBL/GenBank/DDBJ databases">
        <authorList>
            <person name="Yoon J.-W."/>
        </authorList>
    </citation>
    <scope>NUCLEOTIDE SEQUENCE</scope>
    <source>
        <strain evidence="7">KMU-158</strain>
    </source>
</reference>
<dbReference type="InterPro" id="IPR008622">
    <property type="entry name" value="FliT"/>
</dbReference>
<proteinExistence type="predicted"/>
<evidence type="ECO:0000256" key="4">
    <source>
        <dbReference type="ARBA" id="ARBA00023186"/>
    </source>
</evidence>
<keyword evidence="3" id="KW-1005">Bacterial flagellum biogenesis</keyword>
<dbReference type="EMBL" id="JACXLD010000002">
    <property type="protein sequence ID" value="MBD2858427.1"/>
    <property type="molecule type" value="Genomic_DNA"/>
</dbReference>
<comment type="caution">
    <text evidence="7">The sequence shown here is derived from an EMBL/GenBank/DDBJ whole genome shotgun (WGS) entry which is preliminary data.</text>
</comment>
<evidence type="ECO:0000256" key="5">
    <source>
        <dbReference type="ARBA" id="ARBA00093797"/>
    </source>
</evidence>
<comment type="subcellular location">
    <subcellularLocation>
        <location evidence="1">Cytoplasm</location>
        <location evidence="1">Cytosol</location>
    </subcellularLocation>
</comment>
<gene>
    <name evidence="7" type="ORF">IB286_05335</name>
</gene>
<dbReference type="Pfam" id="PF05400">
    <property type="entry name" value="FliT"/>
    <property type="match status" value="1"/>
</dbReference>
<organism evidence="7 8">
    <name type="scientific">Spongiibacter pelagi</name>
    <dbReference type="NCBI Taxonomy" id="2760804"/>
    <lineage>
        <taxon>Bacteria</taxon>
        <taxon>Pseudomonadati</taxon>
        <taxon>Pseudomonadota</taxon>
        <taxon>Gammaproteobacteria</taxon>
        <taxon>Cellvibrionales</taxon>
        <taxon>Spongiibacteraceae</taxon>
        <taxon>Spongiibacter</taxon>
    </lineage>
</organism>
<dbReference type="Gene3D" id="1.20.58.380">
    <property type="entry name" value="Flagellar protein flit"/>
    <property type="match status" value="1"/>
</dbReference>
<name>A0A927C1Q8_9GAMM</name>
<evidence type="ECO:0000313" key="7">
    <source>
        <dbReference type="EMBL" id="MBD2858427.1"/>
    </source>
</evidence>
<keyword evidence="8" id="KW-1185">Reference proteome</keyword>
<feature type="region of interest" description="Disordered" evidence="6">
    <location>
        <begin position="93"/>
        <end position="113"/>
    </location>
</feature>